<feature type="domain" description="HD-GYP" evidence="1">
    <location>
        <begin position="456"/>
        <end position="542"/>
    </location>
</feature>
<dbReference type="InterPro" id="IPR000396">
    <property type="entry name" value="Pdiesterase2"/>
</dbReference>
<evidence type="ECO:0000313" key="2">
    <source>
        <dbReference type="EMBL" id="KAB7884380.1"/>
    </source>
</evidence>
<dbReference type="InterPro" id="IPR029016">
    <property type="entry name" value="GAF-like_dom_sf"/>
</dbReference>
<evidence type="ECO:0000313" key="3">
    <source>
        <dbReference type="Proteomes" id="UP000472839"/>
    </source>
</evidence>
<dbReference type="Proteomes" id="UP000472839">
    <property type="component" value="Unassembled WGS sequence"/>
</dbReference>
<dbReference type="CDD" id="cd00077">
    <property type="entry name" value="HDc"/>
    <property type="match status" value="1"/>
</dbReference>
<dbReference type="PANTHER" id="PTHR43155:SF2">
    <property type="entry name" value="CYCLIC DI-GMP PHOSPHODIESTERASE PA4108"/>
    <property type="match status" value="1"/>
</dbReference>
<gene>
    <name evidence="2" type="ORF">GBG19_15835</name>
</gene>
<dbReference type="InterPro" id="IPR036866">
    <property type="entry name" value="RibonucZ/Hydroxyglut_hydro"/>
</dbReference>
<comment type="caution">
    <text evidence="2">The sequence shown here is derived from an EMBL/GenBank/DDBJ whole genome shotgun (WGS) entry which is preliminary data.</text>
</comment>
<dbReference type="SUPFAM" id="SSF56281">
    <property type="entry name" value="Metallo-hydrolase/oxidoreductase"/>
    <property type="match status" value="1"/>
</dbReference>
<dbReference type="InterPro" id="IPR037522">
    <property type="entry name" value="HD_GYP_dom"/>
</dbReference>
<dbReference type="SMART" id="SM00849">
    <property type="entry name" value="Lactamase_B"/>
    <property type="match status" value="1"/>
</dbReference>
<dbReference type="PRINTS" id="PR00388">
    <property type="entry name" value="PDIESTERASE2"/>
</dbReference>
<dbReference type="GO" id="GO:0004115">
    <property type="term" value="F:3',5'-cyclic-AMP phosphodiesterase activity"/>
    <property type="evidence" value="ECO:0007669"/>
    <property type="project" value="InterPro"/>
</dbReference>
<dbReference type="GO" id="GO:0006198">
    <property type="term" value="P:cAMP catabolic process"/>
    <property type="evidence" value="ECO:0007669"/>
    <property type="project" value="InterPro"/>
</dbReference>
<dbReference type="Pfam" id="PF01966">
    <property type="entry name" value="HD"/>
    <property type="match status" value="1"/>
</dbReference>
<dbReference type="InterPro" id="IPR003018">
    <property type="entry name" value="GAF"/>
</dbReference>
<dbReference type="Gene3D" id="1.10.3210.10">
    <property type="entry name" value="Hypothetical protein af1432"/>
    <property type="match status" value="2"/>
</dbReference>
<dbReference type="PROSITE" id="PS51832">
    <property type="entry name" value="HD_GYP"/>
    <property type="match status" value="2"/>
</dbReference>
<dbReference type="SUPFAM" id="SSF109604">
    <property type="entry name" value="HD-domain/PDEase-like"/>
    <property type="match status" value="2"/>
</dbReference>
<evidence type="ECO:0000259" key="1">
    <source>
        <dbReference type="PROSITE" id="PS51832"/>
    </source>
</evidence>
<dbReference type="Gene3D" id="3.60.15.10">
    <property type="entry name" value="Ribonuclease Z/Hydroxyacylglutathione hydrolase-like"/>
    <property type="match status" value="1"/>
</dbReference>
<dbReference type="Pfam" id="PF13487">
    <property type="entry name" value="HD_5"/>
    <property type="match status" value="1"/>
</dbReference>
<name>A0A6L4WN17_9BACT</name>
<protein>
    <submittedName>
        <fullName evidence="2">GAF domain-containing protein</fullName>
    </submittedName>
</protein>
<dbReference type="SMART" id="SM00065">
    <property type="entry name" value="GAF"/>
    <property type="match status" value="1"/>
</dbReference>
<dbReference type="AlphaFoldDB" id="A0A6L4WN17"/>
<sequence length="772" mass="88377">MNFIKILGASGSKAKGMGTTSFQIFKDIIVDAGNVINSLGDEALEINHIFLTHSHSDHISDLPFIIESYFEKRKTPLTIYALKETIDILRNHSFNDLVWPDFTKIKLINSDQDSLIFKEIEINKPIEIDDYKIKAIPAVHIKGACGFVITKNHQGFIISGDTYKNPTLWEEINKNKEIKALLLECSFPDKLTSLAKTTNHLSAELIKEDLVNLKRDDITIFLYHLKPLYTKDIKKDIKKNEILKNGGKILLEGDVIHIDKGTIEHNLISEDKFQEIMKINLALSSETNRDVLLDKILALLRKLTGSDAGTLYLKSKDGAKLDFKVIQNDSLKMNKNNLNWEPLSFSLEDGTINNEMVAIVCANEKRIINIKDVYKTTKYIFKGTKDFDKKTGYRSKSMLVIPLINHEDEVMGVLQLINKMDNHKIVDFNKSDEKIIKSLASQAAMSLTNTQLILSLEEFLNAFVSTIAKAIDAKSPYTTDHIGKVEKIALLLAKAINDDKTIYKKIKYNDNDYKQIALAAWMHDIGKISMPDHIIDKATKLEKIFDRIELIEFRFEIIKKDVEIKYLKNEISKEDYEKEILNLNSHVEFLKATNKGGEFMHDEDILKLKEIAKLKYIKDGKEIPVLNEEELYNLSIKKGTLTREEIDIIRNHAHLSLEMISTLPFPKKYKDVLNIACNHHEKLNGKGYPRGLHANQITLEDRIMIFADVFEALTASQRPYKDAMKLSQAYNILNSLVDRGEIDKDLTEFFFNNEILHKYANEALSPEQIDMK</sequence>
<proteinExistence type="predicted"/>
<dbReference type="Gene3D" id="3.30.450.40">
    <property type="match status" value="1"/>
</dbReference>
<reference evidence="2 3" key="1">
    <citation type="submission" date="2019-10" db="EMBL/GenBank/DDBJ databases">
        <title>Poseidonibacter ostreae sp. nov., isolated from the gut of the Ostrea denselamellosa.</title>
        <authorList>
            <person name="Choi A."/>
        </authorList>
    </citation>
    <scope>NUCLEOTIDE SEQUENCE [LARGE SCALE GENOMIC DNA]</scope>
    <source>
        <strain evidence="2 3">SJOD-M-33</strain>
    </source>
</reference>
<dbReference type="Pfam" id="PF23023">
    <property type="entry name" value="Anti-Pycsar_Apyc1"/>
    <property type="match status" value="1"/>
</dbReference>
<dbReference type="EMBL" id="WFKK01000086">
    <property type="protein sequence ID" value="KAB7884380.1"/>
    <property type="molecule type" value="Genomic_DNA"/>
</dbReference>
<dbReference type="InterPro" id="IPR006674">
    <property type="entry name" value="HD_domain"/>
</dbReference>
<dbReference type="RefSeq" id="WP_152279939.1">
    <property type="nucleotide sequence ID" value="NZ_WFKK01000086.1"/>
</dbReference>
<dbReference type="SUPFAM" id="SSF55781">
    <property type="entry name" value="GAF domain-like"/>
    <property type="match status" value="1"/>
</dbReference>
<dbReference type="CDD" id="cd07735">
    <property type="entry name" value="class_II_PDE_MBL-fold"/>
    <property type="match status" value="1"/>
</dbReference>
<organism evidence="2 3">
    <name type="scientific">Poseidonibacter ostreae</name>
    <dbReference type="NCBI Taxonomy" id="2654171"/>
    <lineage>
        <taxon>Bacteria</taxon>
        <taxon>Pseudomonadati</taxon>
        <taxon>Campylobacterota</taxon>
        <taxon>Epsilonproteobacteria</taxon>
        <taxon>Campylobacterales</taxon>
        <taxon>Arcobacteraceae</taxon>
        <taxon>Poseidonibacter</taxon>
    </lineage>
</organism>
<dbReference type="Pfam" id="PF01590">
    <property type="entry name" value="GAF"/>
    <property type="match status" value="1"/>
</dbReference>
<feature type="domain" description="HD-GYP" evidence="1">
    <location>
        <begin position="554"/>
        <end position="765"/>
    </location>
</feature>
<dbReference type="PANTHER" id="PTHR43155">
    <property type="entry name" value="CYCLIC DI-GMP PHOSPHODIESTERASE PA4108-RELATED"/>
    <property type="match status" value="1"/>
</dbReference>
<accession>A0A6L4WN17</accession>
<dbReference type="InterPro" id="IPR001279">
    <property type="entry name" value="Metallo-B-lactamas"/>
</dbReference>
<dbReference type="InterPro" id="IPR003607">
    <property type="entry name" value="HD/PDEase_dom"/>
</dbReference>
<dbReference type="SMART" id="SM00471">
    <property type="entry name" value="HDc"/>
    <property type="match status" value="1"/>
</dbReference>